<name>A0A1H2UKQ1_9RHOB</name>
<dbReference type="STRING" id="985054.SAMN05444358_1011167"/>
<dbReference type="Proteomes" id="UP000183400">
    <property type="component" value="Unassembled WGS sequence"/>
</dbReference>
<evidence type="ECO:0000256" key="3">
    <source>
        <dbReference type="ARBA" id="ARBA00022833"/>
    </source>
</evidence>
<dbReference type="AlphaFoldDB" id="A0A1H2UKQ1"/>
<dbReference type="PANTHER" id="PTHR33337:SF40">
    <property type="entry name" value="CENP-V_GFA DOMAIN-CONTAINING PROTEIN-RELATED"/>
    <property type="match status" value="1"/>
</dbReference>
<proteinExistence type="inferred from homology"/>
<keyword evidence="4" id="KW-0456">Lyase</keyword>
<reference evidence="7" key="1">
    <citation type="submission" date="2016-10" db="EMBL/GenBank/DDBJ databases">
        <authorList>
            <person name="Varghese N."/>
            <person name="Submissions S."/>
        </authorList>
    </citation>
    <scope>NUCLEOTIDE SEQUENCE [LARGE SCALE GENOMIC DNA]</scope>
    <source>
        <strain evidence="7">DSM 27839</strain>
    </source>
</reference>
<dbReference type="RefSeq" id="WP_074735184.1">
    <property type="nucleotide sequence ID" value="NZ_FNNP01000001.1"/>
</dbReference>
<accession>A0A1H2UKQ1</accession>
<dbReference type="GO" id="GO:0046872">
    <property type="term" value="F:metal ion binding"/>
    <property type="evidence" value="ECO:0007669"/>
    <property type="project" value="UniProtKB-KW"/>
</dbReference>
<evidence type="ECO:0000313" key="6">
    <source>
        <dbReference type="EMBL" id="SDW56641.1"/>
    </source>
</evidence>
<organism evidence="6 7">
    <name type="scientific">Ruegeria halocynthiae</name>
    <dbReference type="NCBI Taxonomy" id="985054"/>
    <lineage>
        <taxon>Bacteria</taxon>
        <taxon>Pseudomonadati</taxon>
        <taxon>Pseudomonadota</taxon>
        <taxon>Alphaproteobacteria</taxon>
        <taxon>Rhodobacterales</taxon>
        <taxon>Roseobacteraceae</taxon>
        <taxon>Ruegeria</taxon>
    </lineage>
</organism>
<dbReference type="Pfam" id="PF04828">
    <property type="entry name" value="GFA"/>
    <property type="match status" value="1"/>
</dbReference>
<evidence type="ECO:0000256" key="1">
    <source>
        <dbReference type="ARBA" id="ARBA00005495"/>
    </source>
</evidence>
<dbReference type="InterPro" id="IPR011057">
    <property type="entry name" value="Mss4-like_sf"/>
</dbReference>
<evidence type="ECO:0000259" key="5">
    <source>
        <dbReference type="PROSITE" id="PS51891"/>
    </source>
</evidence>
<evidence type="ECO:0000256" key="4">
    <source>
        <dbReference type="ARBA" id="ARBA00023239"/>
    </source>
</evidence>
<dbReference type="EMBL" id="FNNP01000001">
    <property type="protein sequence ID" value="SDW56641.1"/>
    <property type="molecule type" value="Genomic_DNA"/>
</dbReference>
<dbReference type="OrthoDB" id="9807246at2"/>
<dbReference type="PANTHER" id="PTHR33337">
    <property type="entry name" value="GFA DOMAIN-CONTAINING PROTEIN"/>
    <property type="match status" value="1"/>
</dbReference>
<evidence type="ECO:0000313" key="7">
    <source>
        <dbReference type="Proteomes" id="UP000183400"/>
    </source>
</evidence>
<gene>
    <name evidence="6" type="ORF">SAMN05444358_1011167</name>
</gene>
<keyword evidence="2" id="KW-0479">Metal-binding</keyword>
<comment type="similarity">
    <text evidence="1">Belongs to the Gfa family.</text>
</comment>
<keyword evidence="3" id="KW-0862">Zinc</keyword>
<evidence type="ECO:0000256" key="2">
    <source>
        <dbReference type="ARBA" id="ARBA00022723"/>
    </source>
</evidence>
<dbReference type="SUPFAM" id="SSF51316">
    <property type="entry name" value="Mss4-like"/>
    <property type="match status" value="1"/>
</dbReference>
<feature type="domain" description="CENP-V/GFA" evidence="5">
    <location>
        <begin position="1"/>
        <end position="115"/>
    </location>
</feature>
<dbReference type="InterPro" id="IPR006913">
    <property type="entry name" value="CENP-V/GFA"/>
</dbReference>
<protein>
    <submittedName>
        <fullName evidence="6">Uncharacterized conserved protein</fullName>
    </submittedName>
</protein>
<dbReference type="Gene3D" id="3.90.1590.10">
    <property type="entry name" value="glutathione-dependent formaldehyde- activating enzyme (gfa)"/>
    <property type="match status" value="1"/>
</dbReference>
<sequence>MRGHCLCGKIGYEVDPSVLSCVTCHCDSCRRQCAAPMTTYFGVRDGNWRWTGEDPKRFNSSPGVERSFCPHCGTPMSFRSTAMSDVMHLYVATLVNPEALSPTLHVAHEERLGWLQLNDGLPTCIGPDYTKVQPLPDA</sequence>
<dbReference type="GO" id="GO:0016846">
    <property type="term" value="F:carbon-sulfur lyase activity"/>
    <property type="evidence" value="ECO:0007669"/>
    <property type="project" value="InterPro"/>
</dbReference>
<keyword evidence="7" id="KW-1185">Reference proteome</keyword>
<dbReference type="PROSITE" id="PS51891">
    <property type="entry name" value="CENP_V_GFA"/>
    <property type="match status" value="1"/>
</dbReference>